<evidence type="ECO:0000256" key="7">
    <source>
        <dbReference type="ARBA" id="ARBA00023274"/>
    </source>
</evidence>
<dbReference type="InterPro" id="IPR024629">
    <property type="entry name" value="Ribosomal_mL67"/>
</dbReference>
<dbReference type="EMBL" id="ML995489">
    <property type="protein sequence ID" value="KAF2140559.1"/>
    <property type="molecule type" value="Genomic_DNA"/>
</dbReference>
<keyword evidence="7" id="KW-0687">Ribonucleoprotein</keyword>
<evidence type="ECO:0000256" key="8">
    <source>
        <dbReference type="ARBA" id="ARBA00035185"/>
    </source>
</evidence>
<dbReference type="GO" id="GO:0003697">
    <property type="term" value="F:single-stranded DNA binding"/>
    <property type="evidence" value="ECO:0007669"/>
    <property type="project" value="InterPro"/>
</dbReference>
<evidence type="ECO:0000256" key="1">
    <source>
        <dbReference type="ARBA" id="ARBA00004173"/>
    </source>
</evidence>
<accession>A0A6A6B8R1</accession>
<comment type="subcellular location">
    <subcellularLocation>
        <location evidence="1">Mitochondrion</location>
    </subcellularLocation>
</comment>
<dbReference type="AlphaFoldDB" id="A0A6A6B8R1"/>
<evidence type="ECO:0000256" key="6">
    <source>
        <dbReference type="ARBA" id="ARBA00023163"/>
    </source>
</evidence>
<dbReference type="GO" id="GO:1990904">
    <property type="term" value="C:ribonucleoprotein complex"/>
    <property type="evidence" value="ECO:0007669"/>
    <property type="project" value="UniProtKB-KW"/>
</dbReference>
<dbReference type="PANTHER" id="PTHR28184">
    <property type="entry name" value="MITOCHONDRIAL HOMOLOGOUS RECOMBINATION PROTEIN 1"/>
    <property type="match status" value="1"/>
</dbReference>
<dbReference type="Pfam" id="PF12829">
    <property type="entry name" value="Mhr1"/>
    <property type="match status" value="1"/>
</dbReference>
<gene>
    <name evidence="10" type="ORF">K452DRAFT_288640</name>
</gene>
<keyword evidence="5" id="KW-0496">Mitochondrion</keyword>
<keyword evidence="6" id="KW-0804">Transcription</keyword>
<dbReference type="GO" id="GO:0003735">
    <property type="term" value="F:structural constituent of ribosome"/>
    <property type="evidence" value="ECO:0007669"/>
    <property type="project" value="TreeGrafter"/>
</dbReference>
<comment type="similarity">
    <text evidence="2">Belongs to the mitochondrion-specific ribosomal protein mL67 family.</text>
</comment>
<dbReference type="GO" id="GO:0000150">
    <property type="term" value="F:DNA strand exchange activity"/>
    <property type="evidence" value="ECO:0007669"/>
    <property type="project" value="InterPro"/>
</dbReference>
<reference evidence="10" key="1">
    <citation type="journal article" date="2020" name="Stud. Mycol.">
        <title>101 Dothideomycetes genomes: a test case for predicting lifestyles and emergence of pathogens.</title>
        <authorList>
            <person name="Haridas S."/>
            <person name="Albert R."/>
            <person name="Binder M."/>
            <person name="Bloem J."/>
            <person name="Labutti K."/>
            <person name="Salamov A."/>
            <person name="Andreopoulos B."/>
            <person name="Baker S."/>
            <person name="Barry K."/>
            <person name="Bills G."/>
            <person name="Bluhm B."/>
            <person name="Cannon C."/>
            <person name="Castanera R."/>
            <person name="Culley D."/>
            <person name="Daum C."/>
            <person name="Ezra D."/>
            <person name="Gonzalez J."/>
            <person name="Henrissat B."/>
            <person name="Kuo A."/>
            <person name="Liang C."/>
            <person name="Lipzen A."/>
            <person name="Lutzoni F."/>
            <person name="Magnuson J."/>
            <person name="Mondo S."/>
            <person name="Nolan M."/>
            <person name="Ohm R."/>
            <person name="Pangilinan J."/>
            <person name="Park H.-J."/>
            <person name="Ramirez L."/>
            <person name="Alfaro M."/>
            <person name="Sun H."/>
            <person name="Tritt A."/>
            <person name="Yoshinaga Y."/>
            <person name="Zwiers L.-H."/>
            <person name="Turgeon B."/>
            <person name="Goodwin S."/>
            <person name="Spatafora J."/>
            <person name="Crous P."/>
            <person name="Grigoriev I."/>
        </authorList>
    </citation>
    <scope>NUCLEOTIDE SEQUENCE</scope>
    <source>
        <strain evidence="10">CBS 121167</strain>
    </source>
</reference>
<keyword evidence="9" id="KW-0175">Coiled coil</keyword>
<evidence type="ECO:0000256" key="9">
    <source>
        <dbReference type="SAM" id="Coils"/>
    </source>
</evidence>
<evidence type="ECO:0000313" key="10">
    <source>
        <dbReference type="EMBL" id="KAF2140559.1"/>
    </source>
</evidence>
<dbReference type="PANTHER" id="PTHR28184:SF1">
    <property type="entry name" value="LARGE RIBOSOMAL SUBUNIT PROTEIN ML67"/>
    <property type="match status" value="1"/>
</dbReference>
<feature type="coiled-coil region" evidence="9">
    <location>
        <begin position="139"/>
        <end position="169"/>
    </location>
</feature>
<proteinExistence type="inferred from homology"/>
<name>A0A6A6B8R1_9PEZI</name>
<evidence type="ECO:0000256" key="2">
    <source>
        <dbReference type="ARBA" id="ARBA00010741"/>
    </source>
</evidence>
<dbReference type="GO" id="GO:0005840">
    <property type="term" value="C:ribosome"/>
    <property type="evidence" value="ECO:0007669"/>
    <property type="project" value="UniProtKB-KW"/>
</dbReference>
<dbReference type="GeneID" id="54298197"/>
<evidence type="ECO:0000256" key="5">
    <source>
        <dbReference type="ARBA" id="ARBA00023128"/>
    </source>
</evidence>
<dbReference type="Proteomes" id="UP000799438">
    <property type="component" value="Unassembled WGS sequence"/>
</dbReference>
<dbReference type="GO" id="GO:0005739">
    <property type="term" value="C:mitochondrion"/>
    <property type="evidence" value="ECO:0007669"/>
    <property type="project" value="UniProtKB-SubCell"/>
</dbReference>
<evidence type="ECO:0000313" key="11">
    <source>
        <dbReference type="Proteomes" id="UP000799438"/>
    </source>
</evidence>
<keyword evidence="3" id="KW-0689">Ribosomal protein</keyword>
<evidence type="ECO:0000256" key="3">
    <source>
        <dbReference type="ARBA" id="ARBA00022980"/>
    </source>
</evidence>
<dbReference type="OrthoDB" id="5333655at2759"/>
<sequence>MSASAEKAMRVAEHGRHIFIYSNIRTNQVIYSLNRSLNNHSSLQQLVYAGKKTVPASLRKDVWRPLATVTFPSPTQGMTAYNLLLQFRKLHEMHWDTGEYPMLPPDVQKKLKETGNLPTRKERAKVIMDQKANTVADLAAVLEKQNQVGEKQRAELERKSESAAKLEAEFMKRLEMKAAALGKAEGFESAASELESMDPLDRLPDGKRKARITEINRLKKIANSYRLAARQLERIRAGEVTARELLDQRLKGPVPKKGWRRKLMLRDESKLVPFTSEGVSVSWADILDAQYAESWPSGVLHGVLDQSRHTAPKPQQILPKHEIAAIEEATTEEAATVEAATEEAAIEAAAADEEAAPKQASQEAR</sequence>
<organism evidence="10 11">
    <name type="scientific">Aplosporella prunicola CBS 121167</name>
    <dbReference type="NCBI Taxonomy" id="1176127"/>
    <lineage>
        <taxon>Eukaryota</taxon>
        <taxon>Fungi</taxon>
        <taxon>Dikarya</taxon>
        <taxon>Ascomycota</taxon>
        <taxon>Pezizomycotina</taxon>
        <taxon>Dothideomycetes</taxon>
        <taxon>Dothideomycetes incertae sedis</taxon>
        <taxon>Botryosphaeriales</taxon>
        <taxon>Aplosporellaceae</taxon>
        <taxon>Aplosporella</taxon>
    </lineage>
</organism>
<keyword evidence="11" id="KW-1185">Reference proteome</keyword>
<dbReference type="RefSeq" id="XP_033396272.1">
    <property type="nucleotide sequence ID" value="XM_033540701.1"/>
</dbReference>
<keyword evidence="4" id="KW-0805">Transcription regulation</keyword>
<evidence type="ECO:0000256" key="4">
    <source>
        <dbReference type="ARBA" id="ARBA00023015"/>
    </source>
</evidence>
<protein>
    <recommendedName>
        <fullName evidence="8">Large ribosomal subunit protein mL67</fullName>
    </recommendedName>
</protein>